<dbReference type="OrthoDB" id="3268967at2759"/>
<evidence type="ECO:0000313" key="2">
    <source>
        <dbReference type="EMBL" id="RDB19622.1"/>
    </source>
</evidence>
<sequence length="123" mass="13797">MPRYNGPYMVTTVNLAASMVTLNMPNSPNVFPTFHTSQVLSFHKNDADLFSSREFAQPGPILTADGQEEWLIDKIIDECWCGRGHQYLVQYAGYGPEENCWLPGSVLAENITLTDWLAEQVAD</sequence>
<protein>
    <recommendedName>
        <fullName evidence="1">Chromo domain-containing protein</fullName>
    </recommendedName>
</protein>
<dbReference type="Gene3D" id="2.40.50.40">
    <property type="match status" value="1"/>
</dbReference>
<name>A0A369JE60_HYPMA</name>
<comment type="caution">
    <text evidence="2">The sequence shown here is derived from an EMBL/GenBank/DDBJ whole genome shotgun (WGS) entry which is preliminary data.</text>
</comment>
<dbReference type="InParanoid" id="A0A369JE60"/>
<evidence type="ECO:0000313" key="3">
    <source>
        <dbReference type="Proteomes" id="UP000076154"/>
    </source>
</evidence>
<dbReference type="SUPFAM" id="SSF54160">
    <property type="entry name" value="Chromo domain-like"/>
    <property type="match status" value="1"/>
</dbReference>
<dbReference type="EMBL" id="LUEZ02000077">
    <property type="protein sequence ID" value="RDB19622.1"/>
    <property type="molecule type" value="Genomic_DNA"/>
</dbReference>
<dbReference type="InterPro" id="IPR016197">
    <property type="entry name" value="Chromo-like_dom_sf"/>
</dbReference>
<accession>A0A369JE60</accession>
<dbReference type="AlphaFoldDB" id="A0A369JE60"/>
<proteinExistence type="predicted"/>
<reference evidence="2" key="1">
    <citation type="submission" date="2018-04" db="EMBL/GenBank/DDBJ databases">
        <title>Whole genome sequencing of Hypsizygus marmoreus.</title>
        <authorList>
            <person name="Choi I.-G."/>
            <person name="Min B."/>
            <person name="Kim J.-G."/>
            <person name="Kim S."/>
            <person name="Oh Y.-L."/>
            <person name="Kong W.-S."/>
            <person name="Park H."/>
            <person name="Jeong J."/>
            <person name="Song E.-S."/>
        </authorList>
    </citation>
    <scope>NUCLEOTIDE SEQUENCE [LARGE SCALE GENOMIC DNA]</scope>
    <source>
        <strain evidence="2">51987-8</strain>
    </source>
</reference>
<dbReference type="Proteomes" id="UP000076154">
    <property type="component" value="Unassembled WGS sequence"/>
</dbReference>
<dbReference type="Pfam" id="PF00385">
    <property type="entry name" value="Chromo"/>
    <property type="match status" value="1"/>
</dbReference>
<keyword evidence="3" id="KW-1185">Reference proteome</keyword>
<gene>
    <name evidence="2" type="ORF">Hypma_013240</name>
</gene>
<dbReference type="InterPro" id="IPR023780">
    <property type="entry name" value="Chromo_domain"/>
</dbReference>
<feature type="domain" description="Chromo" evidence="1">
    <location>
        <begin position="72"/>
        <end position="109"/>
    </location>
</feature>
<dbReference type="STRING" id="39966.A0A369JE60"/>
<evidence type="ECO:0000259" key="1">
    <source>
        <dbReference type="Pfam" id="PF00385"/>
    </source>
</evidence>
<organism evidence="2 3">
    <name type="scientific">Hypsizygus marmoreus</name>
    <name type="common">White beech mushroom</name>
    <name type="synonym">Agaricus marmoreus</name>
    <dbReference type="NCBI Taxonomy" id="39966"/>
    <lineage>
        <taxon>Eukaryota</taxon>
        <taxon>Fungi</taxon>
        <taxon>Dikarya</taxon>
        <taxon>Basidiomycota</taxon>
        <taxon>Agaricomycotina</taxon>
        <taxon>Agaricomycetes</taxon>
        <taxon>Agaricomycetidae</taxon>
        <taxon>Agaricales</taxon>
        <taxon>Tricholomatineae</taxon>
        <taxon>Lyophyllaceae</taxon>
        <taxon>Hypsizygus</taxon>
    </lineage>
</organism>